<protein>
    <submittedName>
        <fullName evidence="2">Uncharacterized protein</fullName>
    </submittedName>
</protein>
<dbReference type="AlphaFoldDB" id="I0L6B3"/>
<gene>
    <name evidence="2" type="ORF">MILUP08_30076</name>
</gene>
<dbReference type="EMBL" id="CAIE01000034">
    <property type="protein sequence ID" value="CCH19360.1"/>
    <property type="molecule type" value="Genomic_DNA"/>
</dbReference>
<feature type="region of interest" description="Disordered" evidence="1">
    <location>
        <begin position="1"/>
        <end position="61"/>
    </location>
</feature>
<organism evidence="2 3">
    <name type="scientific">Micromonospora lupini str. Lupac 08</name>
    <dbReference type="NCBI Taxonomy" id="1150864"/>
    <lineage>
        <taxon>Bacteria</taxon>
        <taxon>Bacillati</taxon>
        <taxon>Actinomycetota</taxon>
        <taxon>Actinomycetes</taxon>
        <taxon>Micromonosporales</taxon>
        <taxon>Micromonosporaceae</taxon>
        <taxon>Micromonospora</taxon>
    </lineage>
</organism>
<sequence>MSRFPSGDADPRHSGRSGHRVAGASGRDAEPAGGCRGRLFTAVHPRVPVREGSPSGRWRWS</sequence>
<evidence type="ECO:0000313" key="2">
    <source>
        <dbReference type="EMBL" id="CCH19360.1"/>
    </source>
</evidence>
<evidence type="ECO:0000313" key="3">
    <source>
        <dbReference type="Proteomes" id="UP000003448"/>
    </source>
</evidence>
<accession>I0L6B3</accession>
<proteinExistence type="predicted"/>
<reference evidence="3" key="1">
    <citation type="journal article" date="2012" name="J. Bacteriol.">
        <title>Genome Sequence of Micromonospora lupini Lupac 08, Isolated from Root Nodules of Lupinus angustifolius.</title>
        <authorList>
            <person name="Alonso-Vega P."/>
            <person name="Normand P."/>
            <person name="Bacigalupe R."/>
            <person name="Pujic P."/>
            <person name="Lajus A."/>
            <person name="Vallenet D."/>
            <person name="Carro L."/>
            <person name="Coll P."/>
            <person name="Trujillo M.E."/>
        </authorList>
    </citation>
    <scope>NUCLEOTIDE SEQUENCE [LARGE SCALE GENOMIC DNA]</scope>
    <source>
        <strain evidence="3">Lupac 08</strain>
    </source>
</reference>
<keyword evidence="3" id="KW-1185">Reference proteome</keyword>
<comment type="caution">
    <text evidence="2">The sequence shown here is derived from an EMBL/GenBank/DDBJ whole genome shotgun (WGS) entry which is preliminary data.</text>
</comment>
<evidence type="ECO:0000256" key="1">
    <source>
        <dbReference type="SAM" id="MobiDB-lite"/>
    </source>
</evidence>
<dbReference type="Proteomes" id="UP000003448">
    <property type="component" value="Unassembled WGS sequence"/>
</dbReference>
<name>I0L6B3_9ACTN</name>